<comment type="similarity">
    <text evidence="6">Belongs to the dispatched family.</text>
</comment>
<feature type="transmembrane region" description="Helical" evidence="8">
    <location>
        <begin position="476"/>
        <end position="497"/>
    </location>
</feature>
<feature type="transmembrane region" description="Helical" evidence="8">
    <location>
        <begin position="960"/>
        <end position="977"/>
    </location>
</feature>
<proteinExistence type="inferred from homology"/>
<feature type="compositionally biased region" description="Basic and acidic residues" evidence="7">
    <location>
        <begin position="13"/>
        <end position="23"/>
    </location>
</feature>
<dbReference type="GO" id="GO:0016020">
    <property type="term" value="C:membrane"/>
    <property type="evidence" value="ECO:0007669"/>
    <property type="project" value="UniProtKB-SubCell"/>
</dbReference>
<dbReference type="OMA" id="HTEGWIV"/>
<feature type="transmembrane region" description="Helical" evidence="8">
    <location>
        <begin position="436"/>
        <end position="456"/>
    </location>
</feature>
<dbReference type="KEGG" id="aplc:110978121"/>
<keyword evidence="10" id="KW-1185">Reference proteome</keyword>
<evidence type="ECO:0000256" key="4">
    <source>
        <dbReference type="ARBA" id="ARBA00023136"/>
    </source>
</evidence>
<dbReference type="AlphaFoldDB" id="A0A8B7Y5T3"/>
<dbReference type="InterPro" id="IPR052081">
    <property type="entry name" value="Dispatched_Hh_regulator"/>
</dbReference>
<dbReference type="OrthoDB" id="193905at2759"/>
<feature type="transmembrane region" description="Helical" evidence="8">
    <location>
        <begin position="886"/>
        <end position="904"/>
    </location>
</feature>
<evidence type="ECO:0000256" key="7">
    <source>
        <dbReference type="SAM" id="MobiDB-lite"/>
    </source>
</evidence>
<dbReference type="PANTHER" id="PTHR45951">
    <property type="entry name" value="PROTEIN DISPATCHED-RELATED"/>
    <property type="match status" value="1"/>
</dbReference>
<evidence type="ECO:0000256" key="1">
    <source>
        <dbReference type="ARBA" id="ARBA00004141"/>
    </source>
</evidence>
<keyword evidence="2 8" id="KW-0812">Transmembrane</keyword>
<dbReference type="GeneID" id="110978121"/>
<dbReference type="PANTHER" id="PTHR45951:SF3">
    <property type="entry name" value="PROTEIN DISPATCHED"/>
    <property type="match status" value="1"/>
</dbReference>
<gene>
    <name evidence="11" type="primary">LOC110978121</name>
</gene>
<dbReference type="Gene3D" id="1.20.1640.10">
    <property type="entry name" value="Multidrug efflux transporter AcrB transmembrane domain"/>
    <property type="match status" value="2"/>
</dbReference>
<dbReference type="Proteomes" id="UP000694845">
    <property type="component" value="Unplaced"/>
</dbReference>
<evidence type="ECO:0000259" key="9">
    <source>
        <dbReference type="PROSITE" id="PS50156"/>
    </source>
</evidence>
<protein>
    <submittedName>
        <fullName evidence="11">Protein dispatched homolog 1-like</fullName>
    </submittedName>
</protein>
<sequence>MAHARQSTSVSRADSRIESEKRPSQPLALDWGPNREQGEDKETTQEEVTPDGVCYCFARVLARFWYVVGILVLVLASVMAALTFTLYELPDFADPTKGFEARGTAIASRVFSLHNLLMQSEESLVSRPSDAGLRQASANHSLKGDKLLHQARIKRWASLENDQGNPFCKSARLWDDDLPHLVFESVSGSNIMTPEAVKSVCREERRFVTSHPSYQGGSLGCGNGKSPPLAWSVGNYIALLSNRSSCEDITEEDIEQTVGLLALCASSVFNISGQEMQAKTISNSIPDICGQHDFAVHSILYYLLPTEFSLNLMRNVTPLSSPITVVYFPVFGDSAGTVLKTIYKEKILVQPDSNGITKLRAVNFFIKSSMFSDYFFADSLFLCFASVAVFFLSWAYTSSFLVTLSASLIIIFSLALADFIYTVVLLRPFFPIANTMAIVLIIGVGMDDTFVFMDFWKKCRSEFGDQDLIRLVHETLRHAFATMLVTSFTTAAALYAAVVSPVTVVRCFALFAGTAIIMNFFLTMGLLPSAIVMQQKVRVWWCSPLRDLNLRYNVFVKIIKPVKMVYCELIPFFVLKLRFLWIILFLLLMSASGVVVFYFPRLKVPQSPSLQFYVDSNFLEQHEIVFKEQFSATRSRPSSTLGCILWGVQGVDNGDIWNPGDFGTLLLDNKFQLSSWDHQAWFYNFCHNIRNQSFYNSNFPSACFMEDYVQLMRRDSCVDPFTGEDATPCCNQPVFPYHPSLFKTCLYKFANQGLFPSLYFRRDNAELAVVKLIFGTNYLSGLNYWTNNELWATADSWVEETLQTAPVPLQRGWFVPTAPDILLYDLQQSLASGTLHSMLIALAVSSGILALTIRNILLTVFAVMTVTCAIFVTVASLVLLGWELNVVQATMIILAVGLPVDYTIHYGVAYKLAPLQKREQRTRYSLITTTPALTMAGLSTLLVGALFLPATVLSYYQFGVYWMIVTSSSWIHGTFFFQSLCATFGPEHSCFDCCRRGSQSTRVSHPGLARTSRHKHTEGWIVSEDKGIQTESVSRVSPAQTQTTKVAINMTYTQQSSTNFDPTNPKRLNPLVGIW</sequence>
<accession>A0A8B7Y5T3</accession>
<evidence type="ECO:0000313" key="11">
    <source>
        <dbReference type="RefSeq" id="XP_022088553.1"/>
    </source>
</evidence>
<evidence type="ECO:0000256" key="5">
    <source>
        <dbReference type="ARBA" id="ARBA00023180"/>
    </source>
</evidence>
<feature type="compositionally biased region" description="Polar residues" evidence="7">
    <location>
        <begin position="1"/>
        <end position="12"/>
    </location>
</feature>
<dbReference type="PROSITE" id="PS50156">
    <property type="entry name" value="SSD"/>
    <property type="match status" value="1"/>
</dbReference>
<feature type="transmembrane region" description="Helical" evidence="8">
    <location>
        <begin position="503"/>
        <end position="527"/>
    </location>
</feature>
<feature type="region of interest" description="Disordered" evidence="7">
    <location>
        <begin position="1"/>
        <end position="46"/>
    </location>
</feature>
<evidence type="ECO:0000256" key="3">
    <source>
        <dbReference type="ARBA" id="ARBA00022989"/>
    </source>
</evidence>
<dbReference type="SUPFAM" id="SSF82866">
    <property type="entry name" value="Multidrug efflux transporter AcrB transmembrane domain"/>
    <property type="match status" value="2"/>
</dbReference>
<feature type="transmembrane region" description="Helical" evidence="8">
    <location>
        <begin position="64"/>
        <end position="87"/>
    </location>
</feature>
<feature type="transmembrane region" description="Helical" evidence="8">
    <location>
        <begin position="579"/>
        <end position="599"/>
    </location>
</feature>
<feature type="transmembrane region" description="Helical" evidence="8">
    <location>
        <begin position="374"/>
        <end position="396"/>
    </location>
</feature>
<dbReference type="RefSeq" id="XP_022088553.1">
    <property type="nucleotide sequence ID" value="XM_022232861.1"/>
</dbReference>
<feature type="transmembrane region" description="Helical" evidence="8">
    <location>
        <begin position="860"/>
        <end position="880"/>
    </location>
</feature>
<evidence type="ECO:0000256" key="8">
    <source>
        <dbReference type="SAM" id="Phobius"/>
    </source>
</evidence>
<dbReference type="InterPro" id="IPR053958">
    <property type="entry name" value="HMGCR/SNAP/NPC1-like_SSD"/>
</dbReference>
<name>A0A8B7Y5T3_ACAPL</name>
<keyword evidence="4 8" id="KW-0472">Membrane</keyword>
<dbReference type="Pfam" id="PF12349">
    <property type="entry name" value="Sterol-sensing"/>
    <property type="match status" value="1"/>
</dbReference>
<feature type="transmembrane region" description="Helical" evidence="8">
    <location>
        <begin position="924"/>
        <end position="948"/>
    </location>
</feature>
<dbReference type="GO" id="GO:0022857">
    <property type="term" value="F:transmembrane transporter activity"/>
    <property type="evidence" value="ECO:0007669"/>
    <property type="project" value="TreeGrafter"/>
</dbReference>
<reference evidence="11" key="1">
    <citation type="submission" date="2025-08" db="UniProtKB">
        <authorList>
            <consortium name="RefSeq"/>
        </authorList>
    </citation>
    <scope>IDENTIFICATION</scope>
</reference>
<dbReference type="GO" id="GO:0007224">
    <property type="term" value="P:smoothened signaling pathway"/>
    <property type="evidence" value="ECO:0007669"/>
    <property type="project" value="TreeGrafter"/>
</dbReference>
<keyword evidence="3 8" id="KW-1133">Transmembrane helix</keyword>
<feature type="transmembrane region" description="Helical" evidence="8">
    <location>
        <begin position="835"/>
        <end position="853"/>
    </location>
</feature>
<evidence type="ECO:0000313" key="10">
    <source>
        <dbReference type="Proteomes" id="UP000694845"/>
    </source>
</evidence>
<keyword evidence="5" id="KW-0325">Glycoprotein</keyword>
<comment type="subcellular location">
    <subcellularLocation>
        <location evidence="1">Membrane</location>
        <topology evidence="1">Multi-pass membrane protein</topology>
    </subcellularLocation>
</comment>
<feature type="transmembrane region" description="Helical" evidence="8">
    <location>
        <begin position="408"/>
        <end position="430"/>
    </location>
</feature>
<organism evidence="10 11">
    <name type="scientific">Acanthaster planci</name>
    <name type="common">Crown-of-thorns starfish</name>
    <dbReference type="NCBI Taxonomy" id="133434"/>
    <lineage>
        <taxon>Eukaryota</taxon>
        <taxon>Metazoa</taxon>
        <taxon>Echinodermata</taxon>
        <taxon>Eleutherozoa</taxon>
        <taxon>Asterozoa</taxon>
        <taxon>Asteroidea</taxon>
        <taxon>Valvatacea</taxon>
        <taxon>Valvatida</taxon>
        <taxon>Acanthasteridae</taxon>
        <taxon>Acanthaster</taxon>
    </lineage>
</organism>
<evidence type="ECO:0000256" key="6">
    <source>
        <dbReference type="ARBA" id="ARBA00038046"/>
    </source>
</evidence>
<dbReference type="InterPro" id="IPR000731">
    <property type="entry name" value="SSD"/>
</dbReference>
<feature type="domain" description="SSD" evidence="9">
    <location>
        <begin position="398"/>
        <end position="533"/>
    </location>
</feature>
<evidence type="ECO:0000256" key="2">
    <source>
        <dbReference type="ARBA" id="ARBA00022692"/>
    </source>
</evidence>